<evidence type="ECO:0000313" key="5">
    <source>
        <dbReference type="Proteomes" id="UP000198694"/>
    </source>
</evidence>
<sequence length="201" mass="21856">MYKGDLHIVSTGKQSTKRLVEIASQIHPYLDAFHIREKNCTASLLMDLISQLEQKRMPRSKIIINDRVDAAYISKVKGVQLTNHSISVKLVKNNFSPLQVGSSVHSLEEAKAAERGKADYLLFGHVFPTNSKAGLQAKGLKQLEEICKSVSIPVIAIGGVKPDNIRDVIDSGASGAAVMSGVMDAPDPLREVQAYCAKLAF</sequence>
<dbReference type="InterPro" id="IPR013785">
    <property type="entry name" value="Aldolase_TIM"/>
</dbReference>
<dbReference type="InterPro" id="IPR022998">
    <property type="entry name" value="ThiamineP_synth_TenI"/>
</dbReference>
<dbReference type="CDD" id="cd00564">
    <property type="entry name" value="TMP_TenI"/>
    <property type="match status" value="1"/>
</dbReference>
<gene>
    <name evidence="4" type="ORF">SAMN05216243_0325</name>
</gene>
<keyword evidence="5" id="KW-1185">Reference proteome</keyword>
<dbReference type="InterPro" id="IPR036206">
    <property type="entry name" value="ThiamineP_synth_sf"/>
</dbReference>
<proteinExistence type="predicted"/>
<dbReference type="GO" id="GO:0004789">
    <property type="term" value="F:thiamine-phosphate diphosphorylase activity"/>
    <property type="evidence" value="ECO:0007669"/>
    <property type="project" value="TreeGrafter"/>
</dbReference>
<dbReference type="PANTHER" id="PTHR20857:SF22">
    <property type="entry name" value="THIAZOLE TAUTOMERASE"/>
    <property type="match status" value="1"/>
</dbReference>
<protein>
    <submittedName>
        <fullName evidence="4">Thiazole tautomerase (Transcriptional regulator TenI)</fullName>
    </submittedName>
</protein>
<dbReference type="Gene3D" id="3.20.20.70">
    <property type="entry name" value="Aldolase class I"/>
    <property type="match status" value="1"/>
</dbReference>
<dbReference type="AlphaFoldDB" id="A0A1G8VSE2"/>
<dbReference type="SUPFAM" id="SSF51391">
    <property type="entry name" value="Thiamin phosphate synthase"/>
    <property type="match status" value="1"/>
</dbReference>
<evidence type="ECO:0000313" key="4">
    <source>
        <dbReference type="EMBL" id="SDJ69001.1"/>
    </source>
</evidence>
<dbReference type="PANTHER" id="PTHR20857">
    <property type="entry name" value="THIAMINE-PHOSPHATE PYROPHOSPHORYLASE"/>
    <property type="match status" value="1"/>
</dbReference>
<accession>A0A1G8VSE2</accession>
<keyword evidence="2" id="KW-0784">Thiamine biosynthesis</keyword>
<dbReference type="EMBL" id="FNFL01000001">
    <property type="protein sequence ID" value="SDJ69001.1"/>
    <property type="molecule type" value="Genomic_DNA"/>
</dbReference>
<dbReference type="Pfam" id="PF02581">
    <property type="entry name" value="TMP-TENI"/>
    <property type="match status" value="1"/>
</dbReference>
<evidence type="ECO:0000256" key="2">
    <source>
        <dbReference type="ARBA" id="ARBA00022977"/>
    </source>
</evidence>
<organism evidence="4 5">
    <name type="scientific">Sediminibacillus albus</name>
    <dbReference type="NCBI Taxonomy" id="407036"/>
    <lineage>
        <taxon>Bacteria</taxon>
        <taxon>Bacillati</taxon>
        <taxon>Bacillota</taxon>
        <taxon>Bacilli</taxon>
        <taxon>Bacillales</taxon>
        <taxon>Bacillaceae</taxon>
        <taxon>Sediminibacillus</taxon>
    </lineage>
</organism>
<evidence type="ECO:0000256" key="1">
    <source>
        <dbReference type="ARBA" id="ARBA00004948"/>
    </source>
</evidence>
<dbReference type="GO" id="GO:0009228">
    <property type="term" value="P:thiamine biosynthetic process"/>
    <property type="evidence" value="ECO:0007669"/>
    <property type="project" value="UniProtKB-KW"/>
</dbReference>
<dbReference type="RefSeq" id="WP_093210452.1">
    <property type="nucleotide sequence ID" value="NZ_FNFL01000001.1"/>
</dbReference>
<comment type="pathway">
    <text evidence="1">Cofactor biosynthesis; thiamine diphosphate biosynthesis.</text>
</comment>
<evidence type="ECO:0000259" key="3">
    <source>
        <dbReference type="Pfam" id="PF02581"/>
    </source>
</evidence>
<dbReference type="NCBIfam" id="NF005819">
    <property type="entry name" value="PRK07695.1"/>
    <property type="match status" value="1"/>
</dbReference>
<dbReference type="Proteomes" id="UP000198694">
    <property type="component" value="Unassembled WGS sequence"/>
</dbReference>
<name>A0A1G8VSE2_9BACI</name>
<reference evidence="4 5" key="1">
    <citation type="submission" date="2016-10" db="EMBL/GenBank/DDBJ databases">
        <authorList>
            <person name="de Groot N.N."/>
        </authorList>
    </citation>
    <scope>NUCLEOTIDE SEQUENCE [LARGE SCALE GENOMIC DNA]</scope>
    <source>
        <strain evidence="4 5">CGMCC 1.6502</strain>
    </source>
</reference>
<dbReference type="OrthoDB" id="9815348at2"/>
<feature type="domain" description="Thiamine phosphate synthase/TenI" evidence="3">
    <location>
        <begin position="9"/>
        <end position="182"/>
    </location>
</feature>
<dbReference type="STRING" id="407036.SAMN05216243_0325"/>
<dbReference type="GO" id="GO:0005737">
    <property type="term" value="C:cytoplasm"/>
    <property type="evidence" value="ECO:0007669"/>
    <property type="project" value="TreeGrafter"/>
</dbReference>